<dbReference type="Pfam" id="PF14054">
    <property type="entry name" value="DUF4249"/>
    <property type="match status" value="1"/>
</dbReference>
<dbReference type="RefSeq" id="WP_157562214.1">
    <property type="nucleotide sequence ID" value="NZ_WQKZ01000001.1"/>
</dbReference>
<dbReference type="InterPro" id="IPR025345">
    <property type="entry name" value="DUF4249"/>
</dbReference>
<gene>
    <name evidence="2" type="ORF">GO988_03995</name>
</gene>
<protein>
    <submittedName>
        <fullName evidence="2">DUF4249 family protein</fullName>
    </submittedName>
</protein>
<reference evidence="2 3" key="1">
    <citation type="submission" date="2019-12" db="EMBL/GenBank/DDBJ databases">
        <title>Hymenobacter sp. HMF4947 Genome sequencing and assembly.</title>
        <authorList>
            <person name="Kang H."/>
            <person name="Cha I."/>
            <person name="Kim H."/>
            <person name="Joh K."/>
        </authorList>
    </citation>
    <scope>NUCLEOTIDE SEQUENCE [LARGE SCALE GENOMIC DNA]</scope>
    <source>
        <strain evidence="2 3">HMF4947</strain>
    </source>
</reference>
<keyword evidence="1" id="KW-0732">Signal</keyword>
<feature type="signal peptide" evidence="1">
    <location>
        <begin position="1"/>
        <end position="19"/>
    </location>
</feature>
<evidence type="ECO:0000313" key="2">
    <source>
        <dbReference type="EMBL" id="MVN75479.1"/>
    </source>
</evidence>
<organism evidence="2 3">
    <name type="scientific">Hymenobacter ginkgonis</name>
    <dbReference type="NCBI Taxonomy" id="2682976"/>
    <lineage>
        <taxon>Bacteria</taxon>
        <taxon>Pseudomonadati</taxon>
        <taxon>Bacteroidota</taxon>
        <taxon>Cytophagia</taxon>
        <taxon>Cytophagales</taxon>
        <taxon>Hymenobacteraceae</taxon>
        <taxon>Hymenobacter</taxon>
    </lineage>
</organism>
<evidence type="ECO:0000256" key="1">
    <source>
        <dbReference type="SAM" id="SignalP"/>
    </source>
</evidence>
<dbReference type="EMBL" id="WQKZ01000001">
    <property type="protein sequence ID" value="MVN75479.1"/>
    <property type="molecule type" value="Genomic_DNA"/>
</dbReference>
<comment type="caution">
    <text evidence="2">The sequence shown here is derived from an EMBL/GenBank/DDBJ whole genome shotgun (WGS) entry which is preliminary data.</text>
</comment>
<evidence type="ECO:0000313" key="3">
    <source>
        <dbReference type="Proteomes" id="UP000441336"/>
    </source>
</evidence>
<dbReference type="PROSITE" id="PS51257">
    <property type="entry name" value="PROKAR_LIPOPROTEIN"/>
    <property type="match status" value="1"/>
</dbReference>
<dbReference type="AlphaFoldDB" id="A0A7K1TAR5"/>
<dbReference type="Proteomes" id="UP000441336">
    <property type="component" value="Unassembled WGS sequence"/>
</dbReference>
<keyword evidence="3" id="KW-1185">Reference proteome</keyword>
<feature type="chain" id="PRO_5029863251" evidence="1">
    <location>
        <begin position="20"/>
        <end position="281"/>
    </location>
</feature>
<accession>A0A7K1TAR5</accession>
<name>A0A7K1TAR5_9BACT</name>
<sequence length="281" mass="29819">MRQLLHKLSTKLLAPAAVALLLAGTGCEKVVNLDLKTSTAQLVIEANLVDDGLPCQVSLSMSTNYTDTNAFAPVSGAVITLADNAGGLETLRETATPGQYVGATIRGVSGHAYTLRVETGGTAYVAVSTLPAPVVPFEKLSTQLSVLGTKNIQAVVDYTDPAGLGNSYVFRQYRNGRLNNTIFPQNDQFTDGNHVSLTLRTRGGGSDDPNDLNKLVSGDSLRVEMQNVDPGAYEYFRTLSLILTTNAAPSTTPANPKSNFSGGALGYFNAHSRRVRTIKVP</sequence>
<proteinExistence type="predicted"/>